<proteinExistence type="predicted"/>
<evidence type="ECO:0000313" key="2">
    <source>
        <dbReference type="Proteomes" id="UP001168505"/>
    </source>
</evidence>
<sequence length="133" mass="14715">MMFTALDNGYIPTAGDDDDNGWIPQVANQFFVAYTGPAIELPGVKYEIANPDRTFTYPELSSDLFNVVPIKKGGKTVKEVKDEGTYTVKIALTDEAAANYQLSEDEYTVTVKSYGHFVDVDSAKWYSVPVEKA</sequence>
<dbReference type="EMBL" id="JAUEIR010000009">
    <property type="protein sequence ID" value="MDN0070025.1"/>
    <property type="molecule type" value="Genomic_DNA"/>
</dbReference>
<dbReference type="Proteomes" id="UP001168505">
    <property type="component" value="Unassembled WGS sequence"/>
</dbReference>
<protein>
    <submittedName>
        <fullName evidence="1">Uncharacterized protein</fullName>
    </submittedName>
</protein>
<evidence type="ECO:0000313" key="1">
    <source>
        <dbReference type="EMBL" id="MDN0070025.1"/>
    </source>
</evidence>
<dbReference type="RefSeq" id="WP_289827576.1">
    <property type="nucleotide sequence ID" value="NZ_JAUEIR010000009.1"/>
</dbReference>
<name>A0AAW7JZV7_9ACTN</name>
<accession>A0AAW7JZV7</accession>
<dbReference type="AlphaFoldDB" id="A0AAW7JZV7"/>
<gene>
    <name evidence="1" type="ORF">QVN40_10010</name>
</gene>
<reference evidence="1" key="1">
    <citation type="submission" date="2023-06" db="EMBL/GenBank/DDBJ databases">
        <authorList>
            <person name="Zeman M."/>
            <person name="Kubasova T."/>
            <person name="Jahodarova E."/>
            <person name="Nykrynova M."/>
            <person name="Rychlik I."/>
        </authorList>
    </citation>
    <scope>NUCLEOTIDE SEQUENCE</scope>
    <source>
        <strain evidence="1">15_COKtk</strain>
    </source>
</reference>
<reference evidence="1" key="2">
    <citation type="submission" date="2023-08" db="EMBL/GenBank/DDBJ databases">
        <title>Identification and characterization of horizontal gene transfer across gut microbiota members of farm animals based on homology search.</title>
        <authorList>
            <person name="Schwarzerova J."/>
            <person name="Nykrynova M."/>
            <person name="Jureckova K."/>
            <person name="Cejkova D."/>
            <person name="Rychlik I."/>
        </authorList>
    </citation>
    <scope>NUCLEOTIDE SEQUENCE</scope>
    <source>
        <strain evidence="1">15_COKtk</strain>
    </source>
</reference>
<comment type="caution">
    <text evidence="1">The sequence shown here is derived from an EMBL/GenBank/DDBJ whole genome shotgun (WGS) entry which is preliminary data.</text>
</comment>
<organism evidence="1 2">
    <name type="scientific">Collinsella ihumii</name>
    <dbReference type="NCBI Taxonomy" id="1720204"/>
    <lineage>
        <taxon>Bacteria</taxon>
        <taxon>Bacillati</taxon>
        <taxon>Actinomycetota</taxon>
        <taxon>Coriobacteriia</taxon>
        <taxon>Coriobacteriales</taxon>
        <taxon>Coriobacteriaceae</taxon>
        <taxon>Collinsella</taxon>
    </lineage>
</organism>